<name>G0EET6_PYRF1</name>
<dbReference type="KEGG" id="pfm:Pyrfu_0178"/>
<dbReference type="RefSeq" id="WP_014025727.1">
    <property type="nucleotide sequence ID" value="NC_015931.1"/>
</dbReference>
<dbReference type="OrthoDB" id="15059at2157"/>
<proteinExistence type="predicted"/>
<dbReference type="STRING" id="694429.Pyrfu_0178"/>
<dbReference type="Pfam" id="PF09840">
    <property type="entry name" value="DUF2067"/>
    <property type="match status" value="1"/>
</dbReference>
<dbReference type="eggNOG" id="arCOG00908">
    <property type="taxonomic scope" value="Archaea"/>
</dbReference>
<dbReference type="InterPro" id="IPR019202">
    <property type="entry name" value="DUF2067"/>
</dbReference>
<evidence type="ECO:0000313" key="1">
    <source>
        <dbReference type="EMBL" id="AEM38050.1"/>
    </source>
</evidence>
<dbReference type="GeneID" id="11139815"/>
<dbReference type="InParanoid" id="G0EET6"/>
<accession>G0EET6</accession>
<protein>
    <recommendedName>
        <fullName evidence="3">DUF2067 domain-containing protein</fullName>
    </recommendedName>
</protein>
<gene>
    <name evidence="1" type="ordered locus">Pyrfu_0178</name>
</gene>
<evidence type="ECO:0000313" key="2">
    <source>
        <dbReference type="Proteomes" id="UP000001037"/>
    </source>
</evidence>
<evidence type="ECO:0008006" key="3">
    <source>
        <dbReference type="Google" id="ProtNLM"/>
    </source>
</evidence>
<organism evidence="1 2">
    <name type="scientific">Pyrolobus fumarii (strain DSM 11204 / 1A)</name>
    <dbReference type="NCBI Taxonomy" id="694429"/>
    <lineage>
        <taxon>Archaea</taxon>
        <taxon>Thermoproteota</taxon>
        <taxon>Thermoprotei</taxon>
        <taxon>Desulfurococcales</taxon>
        <taxon>Pyrodictiaceae</taxon>
        <taxon>Pyrolobus</taxon>
    </lineage>
</organism>
<keyword evidence="2" id="KW-1185">Reference proteome</keyword>
<dbReference type="EMBL" id="CP002838">
    <property type="protein sequence ID" value="AEM38050.1"/>
    <property type="molecule type" value="Genomic_DNA"/>
</dbReference>
<dbReference type="HOGENOM" id="CLU_110991_0_0_2"/>
<dbReference type="AlphaFoldDB" id="G0EET6"/>
<reference evidence="1 2" key="1">
    <citation type="journal article" date="2011" name="Stand. Genomic Sci.">
        <title>Complete genome sequence of the hyperthermophilic chemolithoautotroph Pyrolobus fumarii type strain (1A).</title>
        <authorList>
            <person name="Anderson I."/>
            <person name="Goker M."/>
            <person name="Nolan M."/>
            <person name="Lucas S."/>
            <person name="Hammon N."/>
            <person name="Deshpande S."/>
            <person name="Cheng J.F."/>
            <person name="Tapia R."/>
            <person name="Han C."/>
            <person name="Goodwin L."/>
            <person name="Pitluck S."/>
            <person name="Huntemann M."/>
            <person name="Liolios K."/>
            <person name="Ivanova N."/>
            <person name="Pagani I."/>
            <person name="Mavromatis K."/>
            <person name="Ovchinikova G."/>
            <person name="Pati A."/>
            <person name="Chen A."/>
            <person name="Palaniappan K."/>
            <person name="Land M."/>
            <person name="Hauser L."/>
            <person name="Brambilla E.M."/>
            <person name="Huber H."/>
            <person name="Yasawong M."/>
            <person name="Rohde M."/>
            <person name="Spring S."/>
            <person name="Abt B."/>
            <person name="Sikorski J."/>
            <person name="Wirth R."/>
            <person name="Detter J.C."/>
            <person name="Woyke T."/>
            <person name="Bristow J."/>
            <person name="Eisen J.A."/>
            <person name="Markowitz V."/>
            <person name="Hugenholtz P."/>
            <person name="Kyrpides N.C."/>
            <person name="Klenk H.P."/>
            <person name="Lapidus A."/>
        </authorList>
    </citation>
    <scope>NUCLEOTIDE SEQUENCE [LARGE SCALE GENOMIC DNA]</scope>
    <source>
        <strain evidence="2">DSM 11204 / 1A</strain>
    </source>
</reference>
<sequence>MPLVKRLYTIRVPPGIDLDKLNERLREAIRVPYAEIEVEKDGRLRIMLVGVEADVKDSWYRIKNVVAELWDLYNLSKKGEVSVDAIVKEIRRTFPPQALVEALSLRGYRAELLEGNVIRTNAPLDVVLSLASRIAEVLEEIKFDVRGTAAKRVVAAVAAAFDVVPQEVIEVGLKADVFEHDEEGKIVLKREWRQAIRRLGVVFRAGGLVGETGTSEGE</sequence>
<dbReference type="Proteomes" id="UP000001037">
    <property type="component" value="Chromosome"/>
</dbReference>